<keyword evidence="1" id="KW-0472">Membrane</keyword>
<keyword evidence="1" id="KW-1133">Transmembrane helix</keyword>
<keyword evidence="1" id="KW-0812">Transmembrane</keyword>
<dbReference type="InterPro" id="IPR011044">
    <property type="entry name" value="Quino_amine_DH_bsu"/>
</dbReference>
<organism evidence="2 3">
    <name type="scientific">Kribbella capetownensis</name>
    <dbReference type="NCBI Taxonomy" id="1572659"/>
    <lineage>
        <taxon>Bacteria</taxon>
        <taxon>Bacillati</taxon>
        <taxon>Actinomycetota</taxon>
        <taxon>Actinomycetes</taxon>
        <taxon>Propionibacteriales</taxon>
        <taxon>Kribbellaceae</taxon>
        <taxon>Kribbella</taxon>
    </lineage>
</organism>
<comment type="caution">
    <text evidence="2">The sequence shown here is derived from an EMBL/GenBank/DDBJ whole genome shotgun (WGS) entry which is preliminary data.</text>
</comment>
<evidence type="ECO:0000256" key="1">
    <source>
        <dbReference type="SAM" id="Phobius"/>
    </source>
</evidence>
<dbReference type="RefSeq" id="WP_131515267.1">
    <property type="nucleotide sequence ID" value="NZ_SJKD01000004.1"/>
</dbReference>
<name>A0A4R0JP32_9ACTN</name>
<keyword evidence="3" id="KW-1185">Reference proteome</keyword>
<dbReference type="AlphaFoldDB" id="A0A4R0JP32"/>
<sequence length="412" mass="43276">MEPDQDEVLEVGKASGRGRRRAGWILALVVLTLIVLHASTDRSHQAVPSPTPSDLISTVPDGRTARAWPTAPGACGADTLLPIVSSAPPAEHTGIEVLLGGDRLRLVGFDSGEATTLPDAVVRPGEYAAVLASDPITAYATTGACDETAPYAMLRISVDHQVNVIRPLGPTESPLTDGNRVWIASFASDIDNPYATITPVAGGQRVRLPHGFYASAIVGDTIVGQMQPDPGISPTWLALVDARTGRLLAKLEQHVAPLAAGAGQVLWTSGCDDDTSPCMLRRRAIAGGETIGSPLPRPACCGVVSPDGTRIAFLIERAPTDSQFARHPLPSMDIAIMQLGTGRLDIVPGIELPAKSQPGLAFAGRGDWLVIALNAGSRTRLLAWRPGLRQPYETNAVPGPVHDPPTLVVTSH</sequence>
<dbReference type="SUPFAM" id="SSF50969">
    <property type="entry name" value="YVTN repeat-like/Quinoprotein amine dehydrogenase"/>
    <property type="match status" value="1"/>
</dbReference>
<accession>A0A4R0JP32</accession>
<dbReference type="EMBL" id="SJKD01000004">
    <property type="protein sequence ID" value="TCC49021.1"/>
    <property type="molecule type" value="Genomic_DNA"/>
</dbReference>
<feature type="transmembrane region" description="Helical" evidence="1">
    <location>
        <begin position="22"/>
        <end position="40"/>
    </location>
</feature>
<gene>
    <name evidence="2" type="ORF">E0H75_20950</name>
</gene>
<evidence type="ECO:0008006" key="4">
    <source>
        <dbReference type="Google" id="ProtNLM"/>
    </source>
</evidence>
<protein>
    <recommendedName>
        <fullName evidence="4">WD40 repeat protein</fullName>
    </recommendedName>
</protein>
<dbReference type="OrthoDB" id="3802391at2"/>
<evidence type="ECO:0000313" key="3">
    <source>
        <dbReference type="Proteomes" id="UP000293342"/>
    </source>
</evidence>
<proteinExistence type="predicted"/>
<evidence type="ECO:0000313" key="2">
    <source>
        <dbReference type="EMBL" id="TCC49021.1"/>
    </source>
</evidence>
<dbReference type="Proteomes" id="UP000293342">
    <property type="component" value="Unassembled WGS sequence"/>
</dbReference>
<reference evidence="2 3" key="1">
    <citation type="submission" date="2019-02" db="EMBL/GenBank/DDBJ databases">
        <title>Kribbella capetownensis sp. nov. and Kribbella speibonae sp. nov., isolated from soil.</title>
        <authorList>
            <person name="Curtis S.M."/>
            <person name="Norton I."/>
            <person name="Everest G.J."/>
            <person name="Meyers P.R."/>
        </authorList>
    </citation>
    <scope>NUCLEOTIDE SEQUENCE [LARGE SCALE GENOMIC DNA]</scope>
    <source>
        <strain evidence="2 3">YM53</strain>
    </source>
</reference>